<evidence type="ECO:0000313" key="2">
    <source>
        <dbReference type="EMBL" id="AHF08004.1"/>
    </source>
</evidence>
<sequence length="329" mass="33100">MRFGGDMGRLQGFGQATPQGLPVRQPGAPQGGGMGYPGAGYGAGPGTGMVQGPGSSMPTNGGMPVGGGRYPGGMYPGGMSQAPGGIPPEGGMLPGGTGMTPGGSIRNTLGAGLKSRGVFQKDGKINNSRGGFIGPKQGGGGGMGSGPFSFLGQGGGGQALNQPRQLILEPTQAGISANGIATISPDNLFTCIANLPSPNTLMGQGNGTYAAYLVDEKGSTGFLAGVLRPVGSGVYQTQFRSQVPLLHYSRVLITVENPQNLGHVPNGPIILQVKQPMGASRFLNPVKKAGGSVWQKISGFVRGRGATPVAPPVPEMVQAVDPTTPPIQQ</sequence>
<organism evidence="2 3">
    <name type="scientific">Desulfitobacterium metallireducens DSM 15288</name>
    <dbReference type="NCBI Taxonomy" id="871968"/>
    <lineage>
        <taxon>Bacteria</taxon>
        <taxon>Bacillati</taxon>
        <taxon>Bacillota</taxon>
        <taxon>Clostridia</taxon>
        <taxon>Eubacteriales</taxon>
        <taxon>Desulfitobacteriaceae</taxon>
        <taxon>Desulfitobacterium</taxon>
    </lineage>
</organism>
<dbReference type="KEGG" id="dmt:DESME_13925"/>
<dbReference type="RefSeq" id="WP_006715740.1">
    <property type="nucleotide sequence ID" value="NZ_CP007032.1"/>
</dbReference>
<accession>W0EFM1</accession>
<feature type="compositionally biased region" description="Gly residues" evidence="1">
    <location>
        <begin position="29"/>
        <end position="51"/>
    </location>
</feature>
<proteinExistence type="predicted"/>
<gene>
    <name evidence="2" type="ORF">DESME_13925</name>
</gene>
<evidence type="ECO:0000313" key="3">
    <source>
        <dbReference type="Proteomes" id="UP000010847"/>
    </source>
</evidence>
<reference evidence="2 3" key="1">
    <citation type="submission" date="2013-12" db="EMBL/GenBank/DDBJ databases">
        <authorList>
            <consortium name="DOE Joint Genome Institute"/>
            <person name="Smidt H."/>
            <person name="Huntemann M."/>
            <person name="Han J."/>
            <person name="Chen A."/>
            <person name="Kyrpides N."/>
            <person name="Mavromatis K."/>
            <person name="Markowitz V."/>
            <person name="Palaniappan K."/>
            <person name="Ivanova N."/>
            <person name="Schaumberg A."/>
            <person name="Pati A."/>
            <person name="Liolios K."/>
            <person name="Nordberg H.P."/>
            <person name="Cantor M.N."/>
            <person name="Hua S.X."/>
            <person name="Woyke T."/>
        </authorList>
    </citation>
    <scope>NUCLEOTIDE SEQUENCE [LARGE SCALE GENOMIC DNA]</scope>
    <source>
        <strain evidence="3">DSM 15288</strain>
    </source>
</reference>
<dbReference type="eggNOG" id="ENOG5032T1T">
    <property type="taxonomic scope" value="Bacteria"/>
</dbReference>
<keyword evidence="3" id="KW-1185">Reference proteome</keyword>
<dbReference type="Proteomes" id="UP000010847">
    <property type="component" value="Chromosome"/>
</dbReference>
<dbReference type="HOGENOM" id="CLU_843929_0_0_9"/>
<protein>
    <submittedName>
        <fullName evidence="2">Uncharacterized protein</fullName>
    </submittedName>
</protein>
<evidence type="ECO:0000256" key="1">
    <source>
        <dbReference type="SAM" id="MobiDB-lite"/>
    </source>
</evidence>
<feature type="region of interest" description="Disordered" evidence="1">
    <location>
        <begin position="1"/>
        <end position="65"/>
    </location>
</feature>
<dbReference type="EMBL" id="CP007032">
    <property type="protein sequence ID" value="AHF08004.1"/>
    <property type="molecule type" value="Genomic_DNA"/>
</dbReference>
<name>W0EFM1_9FIRM</name>
<dbReference type="AlphaFoldDB" id="W0EFM1"/>